<dbReference type="GO" id="GO:0005886">
    <property type="term" value="C:plasma membrane"/>
    <property type="evidence" value="ECO:0007669"/>
    <property type="project" value="UniProtKB-ARBA"/>
</dbReference>
<dbReference type="GO" id="GO:0000155">
    <property type="term" value="F:phosphorelay sensor kinase activity"/>
    <property type="evidence" value="ECO:0007669"/>
    <property type="project" value="InterPro"/>
</dbReference>
<organism evidence="20 21">
    <name type="scientific">Endocarpon pusillum (strain Z07020 / HMAS-L-300199)</name>
    <name type="common">Lichen-forming fungus</name>
    <dbReference type="NCBI Taxonomy" id="1263415"/>
    <lineage>
        <taxon>Eukaryota</taxon>
        <taxon>Fungi</taxon>
        <taxon>Dikarya</taxon>
        <taxon>Ascomycota</taxon>
        <taxon>Pezizomycotina</taxon>
        <taxon>Eurotiomycetes</taxon>
        <taxon>Chaetothyriomycetidae</taxon>
        <taxon>Verrucariales</taxon>
        <taxon>Verrucariaceae</taxon>
        <taxon>Endocarpon</taxon>
    </lineage>
</organism>
<keyword evidence="7" id="KW-0547">Nucleotide-binding</keyword>
<dbReference type="PROSITE" id="PS50109">
    <property type="entry name" value="HIS_KIN"/>
    <property type="match status" value="1"/>
</dbReference>
<proteinExistence type="predicted"/>
<dbReference type="HOGENOM" id="CLU_003731_0_0_1"/>
<dbReference type="EC" id="2.7.13.3" evidence="3"/>
<keyword evidence="21" id="KW-1185">Reference proteome</keyword>
<dbReference type="GO" id="GO:0009927">
    <property type="term" value="F:histidine phosphotransfer kinase activity"/>
    <property type="evidence" value="ECO:0007669"/>
    <property type="project" value="TreeGrafter"/>
</dbReference>
<evidence type="ECO:0000313" key="20">
    <source>
        <dbReference type="EMBL" id="ERF70859.1"/>
    </source>
</evidence>
<evidence type="ECO:0000256" key="15">
    <source>
        <dbReference type="SAM" id="Coils"/>
    </source>
</evidence>
<evidence type="ECO:0000256" key="13">
    <source>
        <dbReference type="ARBA" id="ARBA00023180"/>
    </source>
</evidence>
<dbReference type="Pfam" id="PF00072">
    <property type="entry name" value="Response_reg"/>
    <property type="match status" value="1"/>
</dbReference>
<evidence type="ECO:0000256" key="16">
    <source>
        <dbReference type="SAM" id="MobiDB-lite"/>
    </source>
</evidence>
<dbReference type="RefSeq" id="XP_007803478.1">
    <property type="nucleotide sequence ID" value="XM_007805287.1"/>
</dbReference>
<evidence type="ECO:0000256" key="5">
    <source>
        <dbReference type="ARBA" id="ARBA00022679"/>
    </source>
</evidence>
<dbReference type="InterPro" id="IPR003661">
    <property type="entry name" value="HisK_dim/P_dom"/>
</dbReference>
<dbReference type="PANTHER" id="PTHR43047:SF72">
    <property type="entry name" value="OSMOSENSING HISTIDINE PROTEIN KINASE SLN1"/>
    <property type="match status" value="1"/>
</dbReference>
<dbReference type="PANTHER" id="PTHR43047">
    <property type="entry name" value="TWO-COMPONENT HISTIDINE PROTEIN KINASE"/>
    <property type="match status" value="1"/>
</dbReference>
<keyword evidence="10" id="KW-1133">Transmembrane helix</keyword>
<keyword evidence="5" id="KW-0808">Transferase</keyword>
<evidence type="ECO:0000256" key="12">
    <source>
        <dbReference type="ARBA" id="ARBA00023136"/>
    </source>
</evidence>
<dbReference type="Pfam" id="PF02518">
    <property type="entry name" value="HATPase_c"/>
    <property type="match status" value="1"/>
</dbReference>
<dbReference type="InterPro" id="IPR036890">
    <property type="entry name" value="HATPase_C_sf"/>
</dbReference>
<dbReference type="InterPro" id="IPR001789">
    <property type="entry name" value="Sig_transdc_resp-reg_receiver"/>
</dbReference>
<evidence type="ECO:0000259" key="19">
    <source>
        <dbReference type="PROSITE" id="PS50110"/>
    </source>
</evidence>
<feature type="chain" id="PRO_5004611118" description="histidine kinase" evidence="17">
    <location>
        <begin position="28"/>
        <end position="1181"/>
    </location>
</feature>
<evidence type="ECO:0000259" key="18">
    <source>
        <dbReference type="PROSITE" id="PS50109"/>
    </source>
</evidence>
<keyword evidence="4 14" id="KW-0597">Phosphoprotein</keyword>
<dbReference type="InterPro" id="IPR004358">
    <property type="entry name" value="Sig_transdc_His_kin-like_C"/>
</dbReference>
<evidence type="ECO:0000256" key="11">
    <source>
        <dbReference type="ARBA" id="ARBA00023012"/>
    </source>
</evidence>
<dbReference type="SUPFAM" id="SSF55874">
    <property type="entry name" value="ATPase domain of HSP90 chaperone/DNA topoisomerase II/histidine kinase"/>
    <property type="match status" value="2"/>
</dbReference>
<dbReference type="FunFam" id="3.40.50.2300:FF:000289">
    <property type="entry name" value="Osmosensing histidine protein kinase SLN1"/>
    <property type="match status" value="1"/>
</dbReference>
<keyword evidence="11" id="KW-0902">Two-component regulatory system</keyword>
<evidence type="ECO:0000256" key="7">
    <source>
        <dbReference type="ARBA" id="ARBA00022741"/>
    </source>
</evidence>
<dbReference type="InterPro" id="IPR005467">
    <property type="entry name" value="His_kinase_dom"/>
</dbReference>
<dbReference type="SMART" id="SM00388">
    <property type="entry name" value="HisKA"/>
    <property type="match status" value="1"/>
</dbReference>
<dbReference type="GO" id="GO:0007234">
    <property type="term" value="P:osmosensory signaling via phosphorelay pathway"/>
    <property type="evidence" value="ECO:0007669"/>
    <property type="project" value="UniProtKB-ARBA"/>
</dbReference>
<accession>U1HP80</accession>
<keyword evidence="8" id="KW-0418">Kinase</keyword>
<dbReference type="SUPFAM" id="SSF47384">
    <property type="entry name" value="Homodimeric domain of signal transducing histidine kinase"/>
    <property type="match status" value="1"/>
</dbReference>
<protein>
    <recommendedName>
        <fullName evidence="3">histidine kinase</fullName>
        <ecNumber evidence="3">2.7.13.3</ecNumber>
    </recommendedName>
</protein>
<dbReference type="Proteomes" id="UP000019373">
    <property type="component" value="Unassembled WGS sequence"/>
</dbReference>
<dbReference type="InterPro" id="IPR011006">
    <property type="entry name" value="CheY-like_superfamily"/>
</dbReference>
<dbReference type="InterPro" id="IPR003594">
    <property type="entry name" value="HATPase_dom"/>
</dbReference>
<feature type="signal peptide" evidence="17">
    <location>
        <begin position="1"/>
        <end position="27"/>
    </location>
</feature>
<dbReference type="AlphaFoldDB" id="U1HP80"/>
<dbReference type="GO" id="GO:0005524">
    <property type="term" value="F:ATP binding"/>
    <property type="evidence" value="ECO:0007669"/>
    <property type="project" value="UniProtKB-KW"/>
</dbReference>
<dbReference type="GeneID" id="19237435"/>
<reference evidence="21" key="1">
    <citation type="journal article" date="2014" name="BMC Genomics">
        <title>Genome characteristics reveal the impact of lichenization on lichen-forming fungus Endocarpon pusillum Hedwig (Verrucariales, Ascomycota).</title>
        <authorList>
            <person name="Wang Y.-Y."/>
            <person name="Liu B."/>
            <person name="Zhang X.-Y."/>
            <person name="Zhou Q.-M."/>
            <person name="Zhang T."/>
            <person name="Li H."/>
            <person name="Yu Y.-F."/>
            <person name="Zhang X.-L."/>
            <person name="Hao X.-Y."/>
            <person name="Wang M."/>
            <person name="Wang L."/>
            <person name="Wei J.-C."/>
        </authorList>
    </citation>
    <scope>NUCLEOTIDE SEQUENCE [LARGE SCALE GENOMIC DNA]</scope>
    <source>
        <strain evidence="21">Z07020 / HMAS-L-300199</strain>
    </source>
</reference>
<dbReference type="PRINTS" id="PR00344">
    <property type="entry name" value="BCTRLSENSOR"/>
</dbReference>
<evidence type="ECO:0000256" key="10">
    <source>
        <dbReference type="ARBA" id="ARBA00022989"/>
    </source>
</evidence>
<evidence type="ECO:0000256" key="9">
    <source>
        <dbReference type="ARBA" id="ARBA00022840"/>
    </source>
</evidence>
<evidence type="ECO:0000256" key="2">
    <source>
        <dbReference type="ARBA" id="ARBA00004370"/>
    </source>
</evidence>
<dbReference type="InterPro" id="IPR036097">
    <property type="entry name" value="HisK_dim/P_sf"/>
</dbReference>
<feature type="domain" description="Response regulatory" evidence="19">
    <location>
        <begin position="998"/>
        <end position="1118"/>
    </location>
</feature>
<evidence type="ECO:0000256" key="4">
    <source>
        <dbReference type="ARBA" id="ARBA00022553"/>
    </source>
</evidence>
<dbReference type="CDD" id="cd16922">
    <property type="entry name" value="HATPase_EvgS-ArcB-TorS-like"/>
    <property type="match status" value="1"/>
</dbReference>
<keyword evidence="17" id="KW-0732">Signal</keyword>
<evidence type="ECO:0000256" key="8">
    <source>
        <dbReference type="ARBA" id="ARBA00022777"/>
    </source>
</evidence>
<dbReference type="CDD" id="cd17546">
    <property type="entry name" value="REC_hyHK_CKI1_RcsC-like"/>
    <property type="match status" value="1"/>
</dbReference>
<dbReference type="SUPFAM" id="SSF52172">
    <property type="entry name" value="CheY-like"/>
    <property type="match status" value="1"/>
</dbReference>
<evidence type="ECO:0000256" key="6">
    <source>
        <dbReference type="ARBA" id="ARBA00022692"/>
    </source>
</evidence>
<dbReference type="FunFam" id="1.10.287.130:FF:000004">
    <property type="entry name" value="Ethylene receptor 1"/>
    <property type="match status" value="1"/>
</dbReference>
<dbReference type="PROSITE" id="PS50110">
    <property type="entry name" value="RESPONSE_REGULATORY"/>
    <property type="match status" value="1"/>
</dbReference>
<dbReference type="OMA" id="WGDSNRI"/>
<dbReference type="Gene3D" id="3.40.50.2300">
    <property type="match status" value="1"/>
</dbReference>
<feature type="region of interest" description="Disordered" evidence="16">
    <location>
        <begin position="1127"/>
        <end position="1181"/>
    </location>
</feature>
<keyword evidence="13" id="KW-0325">Glycoprotein</keyword>
<feature type="domain" description="Histidine kinase" evidence="18">
    <location>
        <begin position="562"/>
        <end position="899"/>
    </location>
</feature>
<gene>
    <name evidence="20" type="ORF">EPUS_02381</name>
</gene>
<feature type="coiled-coil region" evidence="15">
    <location>
        <begin position="521"/>
        <end position="552"/>
    </location>
</feature>
<keyword evidence="9" id="KW-0067">ATP-binding</keyword>
<dbReference type="EMBL" id="KE721278">
    <property type="protein sequence ID" value="ERF70859.1"/>
    <property type="molecule type" value="Genomic_DNA"/>
</dbReference>
<comment type="subcellular location">
    <subcellularLocation>
        <location evidence="2">Membrane</location>
    </subcellularLocation>
</comment>
<name>U1HP80_ENDPU</name>
<dbReference type="SMART" id="SM00448">
    <property type="entry name" value="REC"/>
    <property type="match status" value="1"/>
</dbReference>
<evidence type="ECO:0000256" key="1">
    <source>
        <dbReference type="ARBA" id="ARBA00000085"/>
    </source>
</evidence>
<evidence type="ECO:0000256" key="14">
    <source>
        <dbReference type="PROSITE-ProRule" id="PRU00169"/>
    </source>
</evidence>
<keyword evidence="6" id="KW-0812">Transmembrane</keyword>
<comment type="catalytic activity">
    <reaction evidence="1">
        <text>ATP + protein L-histidine = ADP + protein N-phospho-L-histidine.</text>
        <dbReference type="EC" id="2.7.13.3"/>
    </reaction>
</comment>
<evidence type="ECO:0000256" key="17">
    <source>
        <dbReference type="SAM" id="SignalP"/>
    </source>
</evidence>
<dbReference type="CDD" id="cd00082">
    <property type="entry name" value="HisKA"/>
    <property type="match status" value="1"/>
</dbReference>
<feature type="region of interest" description="Disordered" evidence="16">
    <location>
        <begin position="906"/>
        <end position="927"/>
    </location>
</feature>
<feature type="compositionally biased region" description="Basic and acidic residues" evidence="16">
    <location>
        <begin position="777"/>
        <end position="789"/>
    </location>
</feature>
<dbReference type="OrthoDB" id="60033at2759"/>
<evidence type="ECO:0000313" key="21">
    <source>
        <dbReference type="Proteomes" id="UP000019373"/>
    </source>
</evidence>
<dbReference type="SMART" id="SM00387">
    <property type="entry name" value="HATPase_c"/>
    <property type="match status" value="1"/>
</dbReference>
<dbReference type="Gene3D" id="1.10.287.130">
    <property type="match status" value="1"/>
</dbReference>
<feature type="compositionally biased region" description="Basic residues" evidence="16">
    <location>
        <begin position="738"/>
        <end position="760"/>
    </location>
</feature>
<sequence length="1181" mass="128729">MRIPIREQLGLLVLFCCLFALMVLAAATWTQNHGFIISIRQSALSLTASVKSAQVSASLLLFQTSVQAIATRIMIQSALQRYNNGNDTTANWARTYVDLQGAMSGTNNILLQAIIFPKNDSGTGNIHGLVNVTGEIPGGRVQLPAVNANGSQVYLGDTGLGYPPKLYPNFTYTSTPVNGTFNQSRAFYDGNEVLPDATLILGPYAVNQTFQLLSMTVAVKNNTSHEDVLGWLTVLLNPSSIYDVITSPEGLQETGQLLLVGPAARTNVFSQSVQGSDAAFAGDQEVRYVFAPQSNSSLGNRHRARAFGQGDPSLPFPMRDFPAVVDAWTRNNSAINNAGAMISSRNEEGNRISVGYATLSNPLVDWILLFEQSYDEVVAPVNHLRDVVLACVFGTTGLIMLLLFPIAHFAVRPIRQLREATAKTVHPILPGNSSHQSLDSQGHGEAYHGDEETAVASEVARKEGFLGALSRWKHCGRSPARSGTDQRGRQRSFKIPGKVPQRKVWVKDELSDLTSTFNEMSDELVLQYARLEERVKERTAELEESKKAAEAANASKTLFIANISHELKTPLNGILGMCTVCMQEEDVRKIRQSLGIIYKSGDLLLHLLTDLLTFSKNSIGQQLTIDESEFRLVDISTQVTSIFEKQAREGEIDLQLEFLGTSDAFGNSGEDSGPKLYGPAGTGRVRDMCLWGDRNRILQVLINLVSNSLKFTPPGGSVHVKIQCTGLADVDVVGGSGSHRKASVHSKQSRQSRTSWRKKARGSDTSVRTSSASPDQESERKRKESKKSKEINVYVAGAAKQLPQIAVRRRSLSPPRLNTKQLVFEFSVTDTGPGIPEEQMSRIFEPFVQGDLGLTKKYAGTGLGLSICAQLANLMGGSITLQSTVGVGSTFSVQIPLHYMKERAASTSSSQMRIGSRPGSTAGPALHDEAVPNNIIVTDVSSDELGPESPPLQDVPRIVGFSQPYFPTEVPQTPSPQNKLSEMKKAEYEAAKTGEKVRVLVAEDNKVNQEVVTRMLKLESVYDVTIAKDGQEALDVVRESMNSGPRFDLVFMDVQMPNLDGIQSTKRIREMGFSAPIVALTAFAEESNIKDCYDSGMDFFLPKPIRRPELKKVLNKYCPTIHEEEGEHAASAVPKVHGTKTVTSTGSMSLRKVEAHDLPSKPLTGKETISDSERDGVSPSS</sequence>
<dbReference type="Gene3D" id="3.30.565.10">
    <property type="entry name" value="Histidine kinase-like ATPase, C-terminal domain"/>
    <property type="match status" value="1"/>
</dbReference>
<dbReference type="eggNOG" id="KOG0519">
    <property type="taxonomic scope" value="Eukaryota"/>
</dbReference>
<feature type="modified residue" description="4-aspartylphosphate" evidence="14">
    <location>
        <position position="1053"/>
    </location>
</feature>
<feature type="region of interest" description="Disordered" evidence="16">
    <location>
        <begin position="736"/>
        <end position="789"/>
    </location>
</feature>
<feature type="compositionally biased region" description="Polar residues" evidence="16">
    <location>
        <begin position="763"/>
        <end position="775"/>
    </location>
</feature>
<feature type="compositionally biased region" description="Basic and acidic residues" evidence="16">
    <location>
        <begin position="1168"/>
        <end position="1181"/>
    </location>
</feature>
<dbReference type="Pfam" id="PF00512">
    <property type="entry name" value="HisKA"/>
    <property type="match status" value="1"/>
</dbReference>
<evidence type="ECO:0000256" key="3">
    <source>
        <dbReference type="ARBA" id="ARBA00012438"/>
    </source>
</evidence>
<keyword evidence="15" id="KW-0175">Coiled coil</keyword>
<keyword evidence="12" id="KW-0472">Membrane</keyword>